<evidence type="ECO:0000256" key="6">
    <source>
        <dbReference type="ARBA" id="ARBA00023136"/>
    </source>
</evidence>
<keyword evidence="6 7" id="KW-0472">Membrane</keyword>
<dbReference type="CDD" id="cd16017">
    <property type="entry name" value="LptA"/>
    <property type="match status" value="1"/>
</dbReference>
<evidence type="ECO:0000256" key="3">
    <source>
        <dbReference type="ARBA" id="ARBA00022679"/>
    </source>
</evidence>
<dbReference type="AlphaFoldDB" id="A0A376BU71"/>
<dbReference type="PANTHER" id="PTHR30443:SF2">
    <property type="entry name" value="PHOSPHOETHANOLAMINE TRANSFERASE EPTC"/>
    <property type="match status" value="1"/>
</dbReference>
<dbReference type="GO" id="GO:0016776">
    <property type="term" value="F:phosphotransferase activity, phosphate group as acceptor"/>
    <property type="evidence" value="ECO:0007669"/>
    <property type="project" value="TreeGrafter"/>
</dbReference>
<organism evidence="9 10">
    <name type="scientific">Alysiella crassa</name>
    <dbReference type="NCBI Taxonomy" id="153491"/>
    <lineage>
        <taxon>Bacteria</taxon>
        <taxon>Pseudomonadati</taxon>
        <taxon>Pseudomonadota</taxon>
        <taxon>Betaproteobacteria</taxon>
        <taxon>Neisseriales</taxon>
        <taxon>Neisseriaceae</taxon>
        <taxon>Alysiella</taxon>
    </lineage>
</organism>
<accession>A0A376BU71</accession>
<dbReference type="InterPro" id="IPR017850">
    <property type="entry name" value="Alkaline_phosphatase_core_sf"/>
</dbReference>
<keyword evidence="3 9" id="KW-0808">Transferase</keyword>
<dbReference type="InterPro" id="IPR040423">
    <property type="entry name" value="PEA_transferase"/>
</dbReference>
<feature type="domain" description="Sulfatase N-terminal" evidence="8">
    <location>
        <begin position="219"/>
        <end position="506"/>
    </location>
</feature>
<evidence type="ECO:0000256" key="1">
    <source>
        <dbReference type="ARBA" id="ARBA00004651"/>
    </source>
</evidence>
<proteinExistence type="predicted"/>
<gene>
    <name evidence="9" type="primary">cptA</name>
    <name evidence="9" type="ORF">NCTC10283_01898</name>
</gene>
<dbReference type="GO" id="GO:0009244">
    <property type="term" value="P:lipopolysaccharide core region biosynthetic process"/>
    <property type="evidence" value="ECO:0007669"/>
    <property type="project" value="TreeGrafter"/>
</dbReference>
<dbReference type="Gene3D" id="3.40.720.10">
    <property type="entry name" value="Alkaline Phosphatase, subunit A"/>
    <property type="match status" value="1"/>
</dbReference>
<dbReference type="RefSeq" id="WP_034296466.1">
    <property type="nucleotide sequence ID" value="NZ_CP091519.2"/>
</dbReference>
<protein>
    <submittedName>
        <fullName evidence="9">Phosphoethanolamine transferase CptA</fullName>
        <ecNumber evidence="9">2.7.-.-</ecNumber>
    </submittedName>
</protein>
<dbReference type="Pfam" id="PF00884">
    <property type="entry name" value="Sulfatase"/>
    <property type="match status" value="1"/>
</dbReference>
<evidence type="ECO:0000256" key="5">
    <source>
        <dbReference type="ARBA" id="ARBA00022989"/>
    </source>
</evidence>
<keyword evidence="5 7" id="KW-1133">Transmembrane helix</keyword>
<evidence type="ECO:0000313" key="9">
    <source>
        <dbReference type="EMBL" id="SSY80343.1"/>
    </source>
</evidence>
<evidence type="ECO:0000256" key="7">
    <source>
        <dbReference type="SAM" id="Phobius"/>
    </source>
</evidence>
<feature type="transmembrane region" description="Helical" evidence="7">
    <location>
        <begin position="35"/>
        <end position="52"/>
    </location>
</feature>
<dbReference type="EMBL" id="UFSO01000003">
    <property type="protein sequence ID" value="SSY80343.1"/>
    <property type="molecule type" value="Genomic_DNA"/>
</dbReference>
<name>A0A376BU71_9NEIS</name>
<dbReference type="InterPro" id="IPR058130">
    <property type="entry name" value="PEA_transf_C"/>
</dbReference>
<reference evidence="9 10" key="1">
    <citation type="submission" date="2018-06" db="EMBL/GenBank/DDBJ databases">
        <authorList>
            <consortium name="Pathogen Informatics"/>
            <person name="Doyle S."/>
        </authorList>
    </citation>
    <scope>NUCLEOTIDE SEQUENCE [LARGE SCALE GENOMIC DNA]</scope>
    <source>
        <strain evidence="9 10">NCTC10283</strain>
    </source>
</reference>
<feature type="transmembrane region" description="Helical" evidence="7">
    <location>
        <begin position="112"/>
        <end position="132"/>
    </location>
</feature>
<comment type="subcellular location">
    <subcellularLocation>
        <location evidence="1">Cell membrane</location>
        <topology evidence="1">Multi-pass membrane protein</topology>
    </subcellularLocation>
</comment>
<dbReference type="InterPro" id="IPR000917">
    <property type="entry name" value="Sulfatase_N"/>
</dbReference>
<dbReference type="SUPFAM" id="SSF53649">
    <property type="entry name" value="Alkaline phosphatase-like"/>
    <property type="match status" value="1"/>
</dbReference>
<dbReference type="GO" id="GO:0005886">
    <property type="term" value="C:plasma membrane"/>
    <property type="evidence" value="ECO:0007669"/>
    <property type="project" value="UniProtKB-SubCell"/>
</dbReference>
<evidence type="ECO:0000256" key="2">
    <source>
        <dbReference type="ARBA" id="ARBA00022475"/>
    </source>
</evidence>
<keyword evidence="2" id="KW-1003">Cell membrane</keyword>
<evidence type="ECO:0000256" key="4">
    <source>
        <dbReference type="ARBA" id="ARBA00022692"/>
    </source>
</evidence>
<dbReference type="STRING" id="1120980.GCA_000745955_00154"/>
<dbReference type="Proteomes" id="UP000254209">
    <property type="component" value="Unassembled WGS sequence"/>
</dbReference>
<keyword evidence="10" id="KW-1185">Reference proteome</keyword>
<keyword evidence="4 7" id="KW-0812">Transmembrane</keyword>
<dbReference type="PANTHER" id="PTHR30443">
    <property type="entry name" value="INNER MEMBRANE PROTEIN"/>
    <property type="match status" value="1"/>
</dbReference>
<evidence type="ECO:0000313" key="10">
    <source>
        <dbReference type="Proteomes" id="UP000254209"/>
    </source>
</evidence>
<dbReference type="OrthoDB" id="9786870at2"/>
<evidence type="ECO:0000259" key="8">
    <source>
        <dbReference type="Pfam" id="PF00884"/>
    </source>
</evidence>
<feature type="transmembrane region" description="Helical" evidence="7">
    <location>
        <begin position="64"/>
        <end position="83"/>
    </location>
</feature>
<feature type="transmembrane region" description="Helical" evidence="7">
    <location>
        <begin position="148"/>
        <end position="166"/>
    </location>
</feature>
<sequence length="535" mass="60584">MSNTHFLKNLLILLLPALLVGGLLSIAGDKADGLKIGLLSLCGGAVMLLAYAKHSKIMAWIASVWWVLFVAHSLILSASWLWYDSSLDAYFVTQSLANTTFHESVEFLQLHAFNLVVMMAAVVLTVFAYVFILKKYFNPSLYQQAKRWHKIVMFILLLIGVAAWAIRPIRALSPPIYWQTYHHKIKAFRNQTAQHQTWQQNWLNQARENGIYDNVPAQQTMVLVLSESLTSFNLSVCDYPRETTPELHKRLPEIRIWCNAYSPYPSTLNALKAMLTDVPSDNPDFTPTQSLQAYAKQAGFKTFWLSNQDDSYLSSLFGSFADVAVYNNKRSGRSSVAKDAELLPHFQAALNDVAPRKLIIVHLIGSHPNYSARYSAEFARFPNSNDAAVEQAVATQLQQANAGFWVKQQRDDYDNSVLYQDFVLSELLKSLQHNQAAVRSLIFVSDHGNEVGHEKDFAGHSPKTRAGYRVPIVMWDSRNMLPTGADKNTPIDAAQLDENALNLMGIKLKNANTTVIWHEQNYHFPQIQNFPYWEK</sequence>
<dbReference type="EC" id="2.7.-.-" evidence="9"/>